<dbReference type="EMBL" id="BJVQ01000005">
    <property type="protein sequence ID" value="GEL45515.1"/>
    <property type="molecule type" value="Genomic_DNA"/>
</dbReference>
<dbReference type="Proteomes" id="UP000321723">
    <property type="component" value="Unassembled WGS sequence"/>
</dbReference>
<gene>
    <name evidence="2" type="ORF">CHO01_06310</name>
    <name evidence="3" type="ORF">HNR08_003134</name>
</gene>
<feature type="transmembrane region" description="Helical" evidence="1">
    <location>
        <begin position="44"/>
        <end position="63"/>
    </location>
</feature>
<feature type="transmembrane region" description="Helical" evidence="1">
    <location>
        <begin position="115"/>
        <end position="138"/>
    </location>
</feature>
<evidence type="ECO:0000256" key="1">
    <source>
        <dbReference type="SAM" id="Phobius"/>
    </source>
</evidence>
<keyword evidence="1" id="KW-0812">Transmembrane</keyword>
<sequence>MPAPRVERVTRFLLGKDAPDLLYGAIVSAAMLAVTSLHAESNDIVAVATTAVIITYWLAHVYVDAVGGRLEDRDHHTGQRLMTALRESTGVLLGSLPPLLVFLLARAVGADVTDAAVAALVFTVVMLVAGGALVAYLAGARGLALVGEAAISGAFGGVVLALKLVLH</sequence>
<protein>
    <submittedName>
        <fullName evidence="2">Uncharacterized protein</fullName>
    </submittedName>
</protein>
<keyword evidence="4" id="KW-1185">Reference proteome</keyword>
<reference evidence="3 5" key="2">
    <citation type="submission" date="2020-08" db="EMBL/GenBank/DDBJ databases">
        <title>Sequencing the genomes of 1000 actinobacteria strains.</title>
        <authorList>
            <person name="Klenk H.-P."/>
        </authorList>
    </citation>
    <scope>NUCLEOTIDE SEQUENCE [LARGE SCALE GENOMIC DNA]</scope>
    <source>
        <strain evidence="3 5">DSM 9581</strain>
    </source>
</reference>
<dbReference type="Proteomes" id="UP000564629">
    <property type="component" value="Unassembled WGS sequence"/>
</dbReference>
<evidence type="ECO:0000313" key="2">
    <source>
        <dbReference type="EMBL" id="GEL45515.1"/>
    </source>
</evidence>
<feature type="transmembrane region" description="Helical" evidence="1">
    <location>
        <begin position="21"/>
        <end position="38"/>
    </location>
</feature>
<dbReference type="OrthoDB" id="3211973at2"/>
<feature type="transmembrane region" description="Helical" evidence="1">
    <location>
        <begin position="145"/>
        <end position="166"/>
    </location>
</feature>
<comment type="caution">
    <text evidence="2">The sequence shown here is derived from an EMBL/GenBank/DDBJ whole genome shotgun (WGS) entry which is preliminary data.</text>
</comment>
<dbReference type="EMBL" id="JACHDN010000001">
    <property type="protein sequence ID" value="MBB5474398.1"/>
    <property type="molecule type" value="Genomic_DNA"/>
</dbReference>
<keyword evidence="1" id="KW-0472">Membrane</keyword>
<dbReference type="RefSeq" id="WP_146833458.1">
    <property type="nucleotide sequence ID" value="NZ_BJVQ01000005.1"/>
</dbReference>
<accession>A0A511F8H9</accession>
<evidence type="ECO:0000313" key="3">
    <source>
        <dbReference type="EMBL" id="MBB5474398.1"/>
    </source>
</evidence>
<name>A0A511F8H9_9CELL</name>
<proteinExistence type="predicted"/>
<keyword evidence="1" id="KW-1133">Transmembrane helix</keyword>
<reference evidence="2 4" key="1">
    <citation type="submission" date="2019-07" db="EMBL/GenBank/DDBJ databases">
        <title>Whole genome shotgun sequence of Cellulomonas hominis NBRC 16055.</title>
        <authorList>
            <person name="Hosoyama A."/>
            <person name="Uohara A."/>
            <person name="Ohji S."/>
            <person name="Ichikawa N."/>
        </authorList>
    </citation>
    <scope>NUCLEOTIDE SEQUENCE [LARGE SCALE GENOMIC DNA]</scope>
    <source>
        <strain evidence="2 4">NBRC 16055</strain>
    </source>
</reference>
<evidence type="ECO:0000313" key="5">
    <source>
        <dbReference type="Proteomes" id="UP000564629"/>
    </source>
</evidence>
<dbReference type="AlphaFoldDB" id="A0A511F8H9"/>
<feature type="transmembrane region" description="Helical" evidence="1">
    <location>
        <begin position="90"/>
        <end position="109"/>
    </location>
</feature>
<evidence type="ECO:0000313" key="4">
    <source>
        <dbReference type="Proteomes" id="UP000321723"/>
    </source>
</evidence>
<organism evidence="2 4">
    <name type="scientific">Cellulomonas hominis</name>
    <dbReference type="NCBI Taxonomy" id="156981"/>
    <lineage>
        <taxon>Bacteria</taxon>
        <taxon>Bacillati</taxon>
        <taxon>Actinomycetota</taxon>
        <taxon>Actinomycetes</taxon>
        <taxon>Micrococcales</taxon>
        <taxon>Cellulomonadaceae</taxon>
        <taxon>Cellulomonas</taxon>
    </lineage>
</organism>